<gene>
    <name evidence="2" type="ORF">B0H16DRAFT_1464041</name>
</gene>
<feature type="chain" id="PRO_5042259673" evidence="1">
    <location>
        <begin position="20"/>
        <end position="194"/>
    </location>
</feature>
<name>A0AAD7N2A5_9AGAR</name>
<proteinExistence type="predicted"/>
<comment type="caution">
    <text evidence="2">The sequence shown here is derived from an EMBL/GenBank/DDBJ whole genome shotgun (WGS) entry which is preliminary data.</text>
</comment>
<sequence>MRFIYAAVAAALAQTPAAGLIPAAVDLETRVTPSVMDCEGYGKSTAFYDNSPNYSPACADVTAACLKLNGTSIWSHAPCVAAATCQGTRSVVILNQCQNPNVLHIASIPNMSGSVYATIVGSANAAANAPITQQNYIDFVFGQMTAAGVTQWPTADYVISNWWDRITSWAATGNSVPYKDFVDWPHYSETDLDY</sequence>
<dbReference type="Proteomes" id="UP001215598">
    <property type="component" value="Unassembled WGS sequence"/>
</dbReference>
<keyword evidence="1" id="KW-0732">Signal</keyword>
<accession>A0AAD7N2A5</accession>
<evidence type="ECO:0000313" key="3">
    <source>
        <dbReference type="Proteomes" id="UP001215598"/>
    </source>
</evidence>
<organism evidence="2 3">
    <name type="scientific">Mycena metata</name>
    <dbReference type="NCBI Taxonomy" id="1033252"/>
    <lineage>
        <taxon>Eukaryota</taxon>
        <taxon>Fungi</taxon>
        <taxon>Dikarya</taxon>
        <taxon>Basidiomycota</taxon>
        <taxon>Agaricomycotina</taxon>
        <taxon>Agaricomycetes</taxon>
        <taxon>Agaricomycetidae</taxon>
        <taxon>Agaricales</taxon>
        <taxon>Marasmiineae</taxon>
        <taxon>Mycenaceae</taxon>
        <taxon>Mycena</taxon>
    </lineage>
</organism>
<evidence type="ECO:0000256" key="1">
    <source>
        <dbReference type="SAM" id="SignalP"/>
    </source>
</evidence>
<dbReference type="AlphaFoldDB" id="A0AAD7N2A5"/>
<dbReference type="EMBL" id="JARKIB010000094">
    <property type="protein sequence ID" value="KAJ7742595.1"/>
    <property type="molecule type" value="Genomic_DNA"/>
</dbReference>
<keyword evidence="3" id="KW-1185">Reference proteome</keyword>
<evidence type="ECO:0000313" key="2">
    <source>
        <dbReference type="EMBL" id="KAJ7742595.1"/>
    </source>
</evidence>
<feature type="signal peptide" evidence="1">
    <location>
        <begin position="1"/>
        <end position="19"/>
    </location>
</feature>
<reference evidence="2" key="1">
    <citation type="submission" date="2023-03" db="EMBL/GenBank/DDBJ databases">
        <title>Massive genome expansion in bonnet fungi (Mycena s.s.) driven by repeated elements and novel gene families across ecological guilds.</title>
        <authorList>
            <consortium name="Lawrence Berkeley National Laboratory"/>
            <person name="Harder C.B."/>
            <person name="Miyauchi S."/>
            <person name="Viragh M."/>
            <person name="Kuo A."/>
            <person name="Thoen E."/>
            <person name="Andreopoulos B."/>
            <person name="Lu D."/>
            <person name="Skrede I."/>
            <person name="Drula E."/>
            <person name="Henrissat B."/>
            <person name="Morin E."/>
            <person name="Kohler A."/>
            <person name="Barry K."/>
            <person name="LaButti K."/>
            <person name="Morin E."/>
            <person name="Salamov A."/>
            <person name="Lipzen A."/>
            <person name="Mereny Z."/>
            <person name="Hegedus B."/>
            <person name="Baldrian P."/>
            <person name="Stursova M."/>
            <person name="Weitz H."/>
            <person name="Taylor A."/>
            <person name="Grigoriev I.V."/>
            <person name="Nagy L.G."/>
            <person name="Martin F."/>
            <person name="Kauserud H."/>
        </authorList>
    </citation>
    <scope>NUCLEOTIDE SEQUENCE</scope>
    <source>
        <strain evidence="2">CBHHK182m</strain>
    </source>
</reference>
<protein>
    <submittedName>
        <fullName evidence="2">Uncharacterized protein</fullName>
    </submittedName>
</protein>